<proteinExistence type="predicted"/>
<sequence length="606" mass="70894">MRLSLLPRLDNIRLRNKMLIVYIFCVLLPIVLTNVVFYQVTTNNVKNQRMRDISRALEQVRNEFRGEIDVAVRVSDVFITDYLLNEILETEYESPLDYIAAYDSYFRKILNSYTPLYTSMQNIKIYLDNPTLLHSGGVGNLTYQVRNSDWYRALEKVKGSTPVLIRTARENRIQPAANVRDTFVIVRRMNNLAYFGTSKWEKILKIELRPQAIEQVFSNLNLNGHIYLLNESGQVEYATDPYVNWQTETIFFHELDLPDDAIEFATAYNGVEYLDSWKLVGVIQEEEVFREVQRPREFIVWLALINLLVSTAIIFWVSRSMNVRLINILRHMKKVKNQQFVPIEHRETLDEIGQLQNEFNRMTMQIKSLIHDVYIADIRRKGLEIEHRKAQFNALQSQINPHFLFNSLETIRMRSLIKNETETAQIIHKMAKLLRSSLTWNKDRIKVEEELEFIHCFLEIQKYRFGDRLTYRLDVDPEARSVIIPKMVFLPFVENASIHGIEPMKHGGEIDITIRRSSHDLEFSIRDNGAGMNPEQVERFYGYLENEAEELGERIGVQNVIYRLRMLYGDRIRLFIDSAPGQGTCIRITLPAQDEADGSAALLPRT</sequence>
<keyword evidence="7" id="KW-1133">Transmembrane helix</keyword>
<evidence type="ECO:0000259" key="8">
    <source>
        <dbReference type="PROSITE" id="PS50885"/>
    </source>
</evidence>
<reference evidence="9 10" key="1">
    <citation type="submission" date="2021-04" db="EMBL/GenBank/DDBJ databases">
        <authorList>
            <person name="Rakotoarivonina H."/>
        </authorList>
    </citation>
    <scope>NUCLEOTIDE SEQUENCE [LARGE SCALE GENOMIC DNA]</scope>
    <source>
        <strain evidence="9 10">XE</strain>
    </source>
</reference>
<dbReference type="InterPro" id="IPR010559">
    <property type="entry name" value="Sig_transdc_His_kin_internal"/>
</dbReference>
<keyword evidence="5" id="KW-0418">Kinase</keyword>
<dbReference type="InterPro" id="IPR036890">
    <property type="entry name" value="HATPase_C_sf"/>
</dbReference>
<evidence type="ECO:0000256" key="5">
    <source>
        <dbReference type="ARBA" id="ARBA00022777"/>
    </source>
</evidence>
<keyword evidence="3" id="KW-0597">Phosphoprotein</keyword>
<evidence type="ECO:0000313" key="10">
    <source>
        <dbReference type="Proteomes" id="UP000681526"/>
    </source>
</evidence>
<dbReference type="EMBL" id="CAJRAY010000077">
    <property type="protein sequence ID" value="CAG5090821.1"/>
    <property type="molecule type" value="Genomic_DNA"/>
</dbReference>
<accession>A0ABM8V6P5</accession>
<gene>
    <name evidence="9" type="primary">txxe 2971-yesM</name>
    <name evidence="9" type="ORF">TXXE_14715</name>
</gene>
<dbReference type="RefSeq" id="WP_213485299.1">
    <property type="nucleotide sequence ID" value="NZ_CAJRAY010000077.1"/>
</dbReference>
<dbReference type="InterPro" id="IPR003660">
    <property type="entry name" value="HAMP_dom"/>
</dbReference>
<dbReference type="InterPro" id="IPR050640">
    <property type="entry name" value="Bact_2-comp_sensor_kinase"/>
</dbReference>
<dbReference type="Gene3D" id="3.30.565.10">
    <property type="entry name" value="Histidine kinase-like ATPase, C-terminal domain"/>
    <property type="match status" value="1"/>
</dbReference>
<comment type="caution">
    <text evidence="9">The sequence shown here is derived from an EMBL/GenBank/DDBJ whole genome shotgun (WGS) entry which is preliminary data.</text>
</comment>
<feature type="transmembrane region" description="Helical" evidence="7">
    <location>
        <begin position="298"/>
        <end position="317"/>
    </location>
</feature>
<dbReference type="PROSITE" id="PS50885">
    <property type="entry name" value="HAMP"/>
    <property type="match status" value="1"/>
</dbReference>
<evidence type="ECO:0000256" key="7">
    <source>
        <dbReference type="SAM" id="Phobius"/>
    </source>
</evidence>
<dbReference type="PANTHER" id="PTHR34220:SF7">
    <property type="entry name" value="SENSOR HISTIDINE KINASE YPDA"/>
    <property type="match status" value="1"/>
</dbReference>
<name>A0ABM8V6P5_THEXY</name>
<protein>
    <submittedName>
        <fullName evidence="9">Sensor with HAMP domain</fullName>
    </submittedName>
</protein>
<keyword evidence="4" id="KW-0808">Transferase</keyword>
<dbReference type="Proteomes" id="UP000681526">
    <property type="component" value="Unassembled WGS sequence"/>
</dbReference>
<feature type="domain" description="HAMP" evidence="8">
    <location>
        <begin position="319"/>
        <end position="371"/>
    </location>
</feature>
<dbReference type="SUPFAM" id="SSF55874">
    <property type="entry name" value="ATPase domain of HSP90 chaperone/DNA topoisomerase II/histidine kinase"/>
    <property type="match status" value="1"/>
</dbReference>
<organism evidence="9 10">
    <name type="scientific">Thermobacillus xylanilyticus</name>
    <dbReference type="NCBI Taxonomy" id="76633"/>
    <lineage>
        <taxon>Bacteria</taxon>
        <taxon>Bacillati</taxon>
        <taxon>Bacillota</taxon>
        <taxon>Bacilli</taxon>
        <taxon>Bacillales</taxon>
        <taxon>Paenibacillaceae</taxon>
        <taxon>Thermobacillus</taxon>
    </lineage>
</organism>
<evidence type="ECO:0000256" key="1">
    <source>
        <dbReference type="ARBA" id="ARBA00004651"/>
    </source>
</evidence>
<dbReference type="Pfam" id="PF02518">
    <property type="entry name" value="HATPase_c"/>
    <property type="match status" value="1"/>
</dbReference>
<dbReference type="Gene3D" id="6.10.340.10">
    <property type="match status" value="1"/>
</dbReference>
<evidence type="ECO:0000256" key="3">
    <source>
        <dbReference type="ARBA" id="ARBA00022553"/>
    </source>
</evidence>
<comment type="subcellular location">
    <subcellularLocation>
        <location evidence="1">Cell membrane</location>
        <topology evidence="1">Multi-pass membrane protein</topology>
    </subcellularLocation>
</comment>
<dbReference type="Pfam" id="PF06580">
    <property type="entry name" value="His_kinase"/>
    <property type="match status" value="1"/>
</dbReference>
<keyword evidence="10" id="KW-1185">Reference proteome</keyword>
<keyword evidence="6 7" id="KW-0472">Membrane</keyword>
<evidence type="ECO:0000313" key="9">
    <source>
        <dbReference type="EMBL" id="CAG5090821.1"/>
    </source>
</evidence>
<dbReference type="PANTHER" id="PTHR34220">
    <property type="entry name" value="SENSOR HISTIDINE KINASE YPDA"/>
    <property type="match status" value="1"/>
</dbReference>
<evidence type="ECO:0000256" key="2">
    <source>
        <dbReference type="ARBA" id="ARBA00022475"/>
    </source>
</evidence>
<evidence type="ECO:0000256" key="4">
    <source>
        <dbReference type="ARBA" id="ARBA00022679"/>
    </source>
</evidence>
<keyword evidence="7" id="KW-0812">Transmembrane</keyword>
<dbReference type="InterPro" id="IPR003594">
    <property type="entry name" value="HATPase_dom"/>
</dbReference>
<evidence type="ECO:0000256" key="6">
    <source>
        <dbReference type="ARBA" id="ARBA00023136"/>
    </source>
</evidence>
<keyword evidence="2" id="KW-1003">Cell membrane</keyword>
<feature type="transmembrane region" description="Helical" evidence="7">
    <location>
        <begin position="20"/>
        <end position="40"/>
    </location>
</feature>